<evidence type="ECO:0000256" key="2">
    <source>
        <dbReference type="SAM" id="MobiDB-lite"/>
    </source>
</evidence>
<comment type="caution">
    <text evidence="4">The sequence shown here is derived from an EMBL/GenBank/DDBJ whole genome shotgun (WGS) entry which is preliminary data.</text>
</comment>
<evidence type="ECO:0000259" key="3">
    <source>
        <dbReference type="Pfam" id="PF00048"/>
    </source>
</evidence>
<dbReference type="GO" id="GO:0005615">
    <property type="term" value="C:extracellular space"/>
    <property type="evidence" value="ECO:0007669"/>
    <property type="project" value="UniProtKB-KW"/>
</dbReference>
<organism evidence="4 5">
    <name type="scientific">Electrophorus voltai</name>
    <dbReference type="NCBI Taxonomy" id="2609070"/>
    <lineage>
        <taxon>Eukaryota</taxon>
        <taxon>Metazoa</taxon>
        <taxon>Chordata</taxon>
        <taxon>Craniata</taxon>
        <taxon>Vertebrata</taxon>
        <taxon>Euteleostomi</taxon>
        <taxon>Actinopterygii</taxon>
        <taxon>Neopterygii</taxon>
        <taxon>Teleostei</taxon>
        <taxon>Ostariophysi</taxon>
        <taxon>Gymnotiformes</taxon>
        <taxon>Gymnotoidei</taxon>
        <taxon>Gymnotidae</taxon>
        <taxon>Electrophorus</taxon>
    </lineage>
</organism>
<feature type="non-terminal residue" evidence="4">
    <location>
        <position position="1"/>
    </location>
</feature>
<feature type="region of interest" description="Disordered" evidence="2">
    <location>
        <begin position="40"/>
        <end position="64"/>
    </location>
</feature>
<reference evidence="4" key="1">
    <citation type="submission" date="2023-03" db="EMBL/GenBank/DDBJ databases">
        <title>Electrophorus voltai genome.</title>
        <authorList>
            <person name="Bian C."/>
        </authorList>
    </citation>
    <scope>NUCLEOTIDE SEQUENCE</scope>
    <source>
        <strain evidence="4">CB-2022</strain>
        <tissue evidence="4">Muscle</tissue>
    </source>
</reference>
<dbReference type="SUPFAM" id="SSF54117">
    <property type="entry name" value="Interleukin 8-like chemokines"/>
    <property type="match status" value="1"/>
</dbReference>
<dbReference type="GO" id="GO:0006955">
    <property type="term" value="P:immune response"/>
    <property type="evidence" value="ECO:0007669"/>
    <property type="project" value="InterPro"/>
</dbReference>
<keyword evidence="1" id="KW-0202">Cytokine</keyword>
<dbReference type="Proteomes" id="UP001239994">
    <property type="component" value="Unassembled WGS sequence"/>
</dbReference>
<keyword evidence="5" id="KW-1185">Reference proteome</keyword>
<protein>
    <recommendedName>
        <fullName evidence="3">Chemokine interleukin-8-like domain-containing protein</fullName>
    </recommendedName>
</protein>
<dbReference type="Pfam" id="PF00048">
    <property type="entry name" value="IL8"/>
    <property type="match status" value="1"/>
</dbReference>
<proteinExistence type="predicted"/>
<feature type="region of interest" description="Disordered" evidence="2">
    <location>
        <begin position="1"/>
        <end position="25"/>
    </location>
</feature>
<dbReference type="InterPro" id="IPR001811">
    <property type="entry name" value="Chemokine_IL8-like_dom"/>
</dbReference>
<dbReference type="InterPro" id="IPR036048">
    <property type="entry name" value="Interleukin_8-like_sf"/>
</dbReference>
<evidence type="ECO:0000313" key="5">
    <source>
        <dbReference type="Proteomes" id="UP001239994"/>
    </source>
</evidence>
<feature type="domain" description="Chemokine interleukin-8-like" evidence="3">
    <location>
        <begin position="126"/>
        <end position="158"/>
    </location>
</feature>
<dbReference type="EMBL" id="JAROKS010000024">
    <property type="protein sequence ID" value="KAK1786689.1"/>
    <property type="molecule type" value="Genomic_DNA"/>
</dbReference>
<name>A0AAD8YUI1_9TELE</name>
<dbReference type="Gene3D" id="2.40.50.40">
    <property type="match status" value="1"/>
</dbReference>
<evidence type="ECO:0000256" key="1">
    <source>
        <dbReference type="ARBA" id="ARBA00022514"/>
    </source>
</evidence>
<accession>A0AAD8YUI1</accession>
<evidence type="ECO:0000313" key="4">
    <source>
        <dbReference type="EMBL" id="KAK1786689.1"/>
    </source>
</evidence>
<dbReference type="GO" id="GO:0008009">
    <property type="term" value="F:chemokine activity"/>
    <property type="evidence" value="ECO:0007669"/>
    <property type="project" value="InterPro"/>
</dbReference>
<dbReference type="AlphaFoldDB" id="A0AAD8YUI1"/>
<gene>
    <name evidence="4" type="ORF">P4O66_017080</name>
</gene>
<sequence>MELLRGGLGRITSAKHPGRQNSSASLSLVTESFPHMCEQAAGGRQAEGGEEPGAGPGEPGALAPSSEVCHVNRRCERQQFSCQTSGRGRTLAIMSLRILVTVTAVGFWVLCTLCPTPAAYGPLNHACCVKYTRTPLAFRVIKGYYEQDSREVCRISAI</sequence>